<evidence type="ECO:0000259" key="3">
    <source>
        <dbReference type="Pfam" id="PF14040"/>
    </source>
</evidence>
<keyword evidence="5" id="KW-1185">Reference proteome</keyword>
<feature type="domain" description="Deoxyribonuclease NucA/NucB" evidence="3">
    <location>
        <begin position="361"/>
        <end position="451"/>
    </location>
</feature>
<dbReference type="RefSeq" id="WP_355399468.1">
    <property type="nucleotide sequence ID" value="NZ_JBEXPZ010000034.1"/>
</dbReference>
<feature type="compositionally biased region" description="Polar residues" evidence="1">
    <location>
        <begin position="94"/>
        <end position="104"/>
    </location>
</feature>
<name>A0ABV2V280_9ACTN</name>
<feature type="chain" id="PRO_5046750317" description="Deoxyribonuclease NucA/NucB domain-containing protein" evidence="2">
    <location>
        <begin position="19"/>
        <end position="454"/>
    </location>
</feature>
<gene>
    <name evidence="4" type="ORF">ABZZ21_25955</name>
</gene>
<dbReference type="EMBL" id="JBEXPZ010000034">
    <property type="protein sequence ID" value="MET9847929.1"/>
    <property type="molecule type" value="Genomic_DNA"/>
</dbReference>
<feature type="region of interest" description="Disordered" evidence="1">
    <location>
        <begin position="20"/>
        <end position="116"/>
    </location>
</feature>
<dbReference type="Pfam" id="PF14040">
    <property type="entry name" value="DNase_NucA_NucB"/>
    <property type="match status" value="1"/>
</dbReference>
<comment type="caution">
    <text evidence="4">The sequence shown here is derived from an EMBL/GenBank/DDBJ whole genome shotgun (WGS) entry which is preliminary data.</text>
</comment>
<sequence>MGAVTLGLLVSCLSTAYAADEPVPGRDVAVEAPEDPATVSDEEAWGDASWVMDEEMSELLAEGGDPAPIPDGLEDPTREEPTAGAGSEPPFIKPQQSPMSSTREACSEPDEEGKTACVEQVPPEALPQSRTAMAADTARAGVAPPQWCEQSKGKVVGLRTSVCQVGGANFTTKQKINGVWRETGRAKLLFISYSYGDTGLGTIAHQIEVTAFDGWGDALNKGSVKGSAKKTGACKVSSAKFPKKPLLPKNSWRLGESFYDTTIHTAGTKGKCKSTWTLTLQAAGYNDALLPVSFNEFRCDNATAGRPRVGCVIPWYPSILYYDQATYPDLAKHVKRAQASGLPGGSFKHPLTRTTNAQTIRDNRTKACGDAPSIQGKSCDEYPIATSKQGLSSGGSRRSFSGCDLPNIPTGSGSRGASACMINKGDNDAQGGLNTQFFRRERMLDGDPFQIRIS</sequence>
<keyword evidence="2" id="KW-0732">Signal</keyword>
<evidence type="ECO:0000256" key="2">
    <source>
        <dbReference type="SAM" id="SignalP"/>
    </source>
</evidence>
<accession>A0ABV2V280</accession>
<reference evidence="4 5" key="1">
    <citation type="submission" date="2024-06" db="EMBL/GenBank/DDBJ databases">
        <title>The Natural Products Discovery Center: Release of the First 8490 Sequenced Strains for Exploring Actinobacteria Biosynthetic Diversity.</title>
        <authorList>
            <person name="Kalkreuter E."/>
            <person name="Kautsar S.A."/>
            <person name="Yang D."/>
            <person name="Bader C.D."/>
            <person name="Teijaro C.N."/>
            <person name="Fluegel L."/>
            <person name="Davis C.M."/>
            <person name="Simpson J.R."/>
            <person name="Lauterbach L."/>
            <person name="Steele A.D."/>
            <person name="Gui C."/>
            <person name="Meng S."/>
            <person name="Li G."/>
            <person name="Viehrig K."/>
            <person name="Ye F."/>
            <person name="Su P."/>
            <person name="Kiefer A.F."/>
            <person name="Nichols A."/>
            <person name="Cepeda A.J."/>
            <person name="Yan W."/>
            <person name="Fan B."/>
            <person name="Jiang Y."/>
            <person name="Adhikari A."/>
            <person name="Zheng C.-J."/>
            <person name="Schuster L."/>
            <person name="Cowan T.M."/>
            <person name="Smanski M.J."/>
            <person name="Chevrette M.G."/>
            <person name="De Carvalho L.P.S."/>
            <person name="Shen B."/>
        </authorList>
    </citation>
    <scope>NUCLEOTIDE SEQUENCE [LARGE SCALE GENOMIC DNA]</scope>
    <source>
        <strain evidence="4 5">NPDC006434</strain>
    </source>
</reference>
<evidence type="ECO:0000313" key="5">
    <source>
        <dbReference type="Proteomes" id="UP001550210"/>
    </source>
</evidence>
<feature type="signal peptide" evidence="2">
    <location>
        <begin position="1"/>
        <end position="18"/>
    </location>
</feature>
<protein>
    <recommendedName>
        <fullName evidence="3">Deoxyribonuclease NucA/NucB domain-containing protein</fullName>
    </recommendedName>
</protein>
<proteinExistence type="predicted"/>
<dbReference type="Proteomes" id="UP001550210">
    <property type="component" value="Unassembled WGS sequence"/>
</dbReference>
<dbReference type="InterPro" id="IPR029476">
    <property type="entry name" value="DNase_NucA_NucB"/>
</dbReference>
<evidence type="ECO:0000313" key="4">
    <source>
        <dbReference type="EMBL" id="MET9847929.1"/>
    </source>
</evidence>
<organism evidence="4 5">
    <name type="scientific">Streptomyces ossamyceticus</name>
    <dbReference type="NCBI Taxonomy" id="249581"/>
    <lineage>
        <taxon>Bacteria</taxon>
        <taxon>Bacillati</taxon>
        <taxon>Actinomycetota</taxon>
        <taxon>Actinomycetes</taxon>
        <taxon>Kitasatosporales</taxon>
        <taxon>Streptomycetaceae</taxon>
        <taxon>Streptomyces</taxon>
    </lineage>
</organism>
<evidence type="ECO:0000256" key="1">
    <source>
        <dbReference type="SAM" id="MobiDB-lite"/>
    </source>
</evidence>